<dbReference type="Proteomes" id="UP000732399">
    <property type="component" value="Unassembled WGS sequence"/>
</dbReference>
<organism evidence="3 4">
    <name type="scientific">Sphingomonas corticis</name>
    <dbReference type="NCBI Taxonomy" id="2722791"/>
    <lineage>
        <taxon>Bacteria</taxon>
        <taxon>Pseudomonadati</taxon>
        <taxon>Pseudomonadota</taxon>
        <taxon>Alphaproteobacteria</taxon>
        <taxon>Sphingomonadales</taxon>
        <taxon>Sphingomonadaceae</taxon>
        <taxon>Sphingomonas</taxon>
    </lineage>
</organism>
<evidence type="ECO:0000313" key="3">
    <source>
        <dbReference type="EMBL" id="NJR78997.1"/>
    </source>
</evidence>
<dbReference type="EMBL" id="JAAVJH010000005">
    <property type="protein sequence ID" value="NJR78997.1"/>
    <property type="molecule type" value="Genomic_DNA"/>
</dbReference>
<keyword evidence="2" id="KW-0812">Transmembrane</keyword>
<feature type="region of interest" description="Disordered" evidence="1">
    <location>
        <begin position="68"/>
        <end position="99"/>
    </location>
</feature>
<dbReference type="RefSeq" id="WP_168134521.1">
    <property type="nucleotide sequence ID" value="NZ_JAAVJH010000005.1"/>
</dbReference>
<keyword evidence="2" id="KW-0472">Membrane</keyword>
<gene>
    <name evidence="3" type="ORF">HBH26_10395</name>
</gene>
<feature type="transmembrane region" description="Helical" evidence="2">
    <location>
        <begin position="110"/>
        <end position="130"/>
    </location>
</feature>
<sequence length="155" mass="17073">MRVGGAWSDVVIHNVSSRGLMAGCDDPPALGSYVEIRRGGVVIIGRVQWMKHRFFGIRTQDRISVQALIREPRQATRPRPANDAAPPERRSDSRLEHEASMARRVERSRAFASAFQYLTAAVVVLTMAGIGGSLVYDALSRPAAAIEQSMRQATR</sequence>
<accession>A0ABX1CRJ5</accession>
<protein>
    <submittedName>
        <fullName evidence="3">PilZ domain-containing protein</fullName>
    </submittedName>
</protein>
<feature type="compositionally biased region" description="Basic and acidic residues" evidence="1">
    <location>
        <begin position="86"/>
        <end position="99"/>
    </location>
</feature>
<evidence type="ECO:0000256" key="2">
    <source>
        <dbReference type="SAM" id="Phobius"/>
    </source>
</evidence>
<comment type="caution">
    <text evidence="3">The sequence shown here is derived from an EMBL/GenBank/DDBJ whole genome shotgun (WGS) entry which is preliminary data.</text>
</comment>
<reference evidence="3 4" key="1">
    <citation type="submission" date="2020-03" db="EMBL/GenBank/DDBJ databases">
        <authorList>
            <person name="Wang L."/>
            <person name="He N."/>
            <person name="Li Y."/>
            <person name="Fang Y."/>
            <person name="Zhang F."/>
        </authorList>
    </citation>
    <scope>NUCLEOTIDE SEQUENCE [LARGE SCALE GENOMIC DNA]</scope>
    <source>
        <strain evidence="3 4">36D10-4-7</strain>
    </source>
</reference>
<proteinExistence type="predicted"/>
<keyword evidence="2" id="KW-1133">Transmembrane helix</keyword>
<evidence type="ECO:0000313" key="4">
    <source>
        <dbReference type="Proteomes" id="UP000732399"/>
    </source>
</evidence>
<evidence type="ECO:0000256" key="1">
    <source>
        <dbReference type="SAM" id="MobiDB-lite"/>
    </source>
</evidence>
<name>A0ABX1CRJ5_9SPHN</name>
<keyword evidence="4" id="KW-1185">Reference proteome</keyword>